<dbReference type="InterPro" id="IPR035093">
    <property type="entry name" value="RelE/ParE_toxin_dom_sf"/>
</dbReference>
<dbReference type="RefSeq" id="WP_255842329.1">
    <property type="nucleotide sequence ID" value="NZ_CP094358.1"/>
</dbReference>
<gene>
    <name evidence="2" type="ORF">MQE35_15145</name>
</gene>
<proteinExistence type="predicted"/>
<dbReference type="InterPro" id="IPR007712">
    <property type="entry name" value="RelE/ParE_toxin"/>
</dbReference>
<dbReference type="Gene3D" id="3.30.2310.20">
    <property type="entry name" value="RelE-like"/>
    <property type="match status" value="1"/>
</dbReference>
<keyword evidence="3" id="KW-1185">Reference proteome</keyword>
<dbReference type="Pfam" id="PF05016">
    <property type="entry name" value="ParE_toxin"/>
    <property type="match status" value="1"/>
</dbReference>
<evidence type="ECO:0000313" key="3">
    <source>
        <dbReference type="Proteomes" id="UP000831290"/>
    </source>
</evidence>
<dbReference type="SUPFAM" id="SSF143011">
    <property type="entry name" value="RelE-like"/>
    <property type="match status" value="1"/>
</dbReference>
<dbReference type="KEGG" id="fbm:MQE35_15145"/>
<evidence type="ECO:0000256" key="1">
    <source>
        <dbReference type="ARBA" id="ARBA00022649"/>
    </source>
</evidence>
<evidence type="ECO:0000313" key="2">
    <source>
        <dbReference type="EMBL" id="UOB17063.1"/>
    </source>
</evidence>
<dbReference type="EMBL" id="CP094358">
    <property type="protein sequence ID" value="UOB17063.1"/>
    <property type="molecule type" value="Genomic_DNA"/>
</dbReference>
<protein>
    <submittedName>
        <fullName evidence="2">Type II toxin-antitoxin system RelE/ParE family toxin</fullName>
    </submittedName>
</protein>
<dbReference type="Proteomes" id="UP000831290">
    <property type="component" value="Chromosome"/>
</dbReference>
<organism evidence="2 3">
    <name type="scientific">Abyssalbus ytuae</name>
    <dbReference type="NCBI Taxonomy" id="2926907"/>
    <lineage>
        <taxon>Bacteria</taxon>
        <taxon>Pseudomonadati</taxon>
        <taxon>Bacteroidota</taxon>
        <taxon>Flavobacteriia</taxon>
        <taxon>Flavobacteriales</taxon>
        <taxon>Flavobacteriaceae</taxon>
        <taxon>Abyssalbus</taxon>
    </lineage>
</organism>
<reference evidence="2" key="1">
    <citation type="submission" date="2022-03" db="EMBL/GenBank/DDBJ databases">
        <title>Description of Abyssus ytuae gen. nov., sp. nov., a novel member of the family Flavobacteriaceae isolated from the sediment of Mariana Trench.</title>
        <authorList>
            <person name="Zhang J."/>
            <person name="Xu X."/>
        </authorList>
    </citation>
    <scope>NUCLEOTIDE SEQUENCE</scope>
    <source>
        <strain evidence="2">MT3330</strain>
    </source>
</reference>
<dbReference type="AlphaFoldDB" id="A0A9E7D1G2"/>
<keyword evidence="1" id="KW-1277">Toxin-antitoxin system</keyword>
<accession>A0A9E7D1G2</accession>
<name>A0A9E7D1G2_9FLAO</name>
<sequence>MKLIYTNQAIISLEEALEFIAPKVTHEKLIEIRDKILDAADTLIEQPLQGQTEPYLEHLGLKHRRIIESHYKIIYRIIGECIYITDIFDSRQDPGTMKG</sequence>